<dbReference type="GO" id="GO:0006289">
    <property type="term" value="P:nucleotide-excision repair"/>
    <property type="evidence" value="ECO:0007669"/>
    <property type="project" value="TreeGrafter"/>
</dbReference>
<evidence type="ECO:0000313" key="2">
    <source>
        <dbReference type="Proteomes" id="UP000472263"/>
    </source>
</evidence>
<dbReference type="GeneTree" id="ENSGT00390000016390"/>
<dbReference type="Pfam" id="PF02106">
    <property type="entry name" value="Fanconi_C"/>
    <property type="match status" value="3"/>
</dbReference>
<dbReference type="GO" id="GO:0043240">
    <property type="term" value="C:Fanconi anaemia nuclear complex"/>
    <property type="evidence" value="ECO:0007669"/>
    <property type="project" value="InterPro"/>
</dbReference>
<reference evidence="1" key="2">
    <citation type="submission" date="2025-08" db="UniProtKB">
        <authorList>
            <consortium name="Ensembl"/>
        </authorList>
    </citation>
    <scope>IDENTIFICATION</scope>
</reference>
<dbReference type="Ensembl" id="ENSMMDT00005011841.1">
    <property type="protein sequence ID" value="ENSMMDP00005011492.1"/>
    <property type="gene ID" value="ENSMMDG00005006155.1"/>
</dbReference>
<accession>A0A667X8B2</accession>
<keyword evidence="2" id="KW-1185">Reference proteome</keyword>
<dbReference type="AlphaFoldDB" id="A0A667X8B2"/>
<reference evidence="1" key="1">
    <citation type="submission" date="2019-06" db="EMBL/GenBank/DDBJ databases">
        <authorList>
            <consortium name="Wellcome Sanger Institute Data Sharing"/>
        </authorList>
    </citation>
    <scope>NUCLEOTIDE SEQUENCE [LARGE SCALE GENOMIC DNA]</scope>
</reference>
<dbReference type="Proteomes" id="UP000472263">
    <property type="component" value="Chromosome 9"/>
</dbReference>
<evidence type="ECO:0000313" key="1">
    <source>
        <dbReference type="Ensembl" id="ENSMMDP00005011492.1"/>
    </source>
</evidence>
<dbReference type="GO" id="GO:0034599">
    <property type="term" value="P:cellular response to oxidative stress"/>
    <property type="evidence" value="ECO:0007669"/>
    <property type="project" value="TreeGrafter"/>
</dbReference>
<gene>
    <name evidence="1" type="primary">fancc</name>
</gene>
<dbReference type="PANTHER" id="PTHR16798:SF0">
    <property type="entry name" value="FANCONI ANEMIA GROUP C PROTEIN"/>
    <property type="match status" value="1"/>
</dbReference>
<organism evidence="1 2">
    <name type="scientific">Myripristis murdjan</name>
    <name type="common">pinecone soldierfish</name>
    <dbReference type="NCBI Taxonomy" id="586833"/>
    <lineage>
        <taxon>Eukaryota</taxon>
        <taxon>Metazoa</taxon>
        <taxon>Chordata</taxon>
        <taxon>Craniata</taxon>
        <taxon>Vertebrata</taxon>
        <taxon>Euteleostomi</taxon>
        <taxon>Actinopterygii</taxon>
        <taxon>Neopterygii</taxon>
        <taxon>Teleostei</taxon>
        <taxon>Neoteleostei</taxon>
        <taxon>Acanthomorphata</taxon>
        <taxon>Holocentriformes</taxon>
        <taxon>Holocentridae</taxon>
        <taxon>Myripristis</taxon>
    </lineage>
</organism>
<sequence length="374" mass="42268">NPVEMQFWLGKVVAWGQADSPETQKDTCLHLSRLRDFLQLLLTHISNMGSTTEAMTRLPFLGQFLGRLCWNPYVTADGECTFHWTPFTLTVLCQLATEEDDAVTEALVKHMAFGSYGFEFLHSTEKIISFCLCFLLAASEACVPLVTYSEAAPLIGTLLHCGVTRSSNMMDTHVTGVCFFSHSQLLFLEEQAVISLWCHSLPSLERAVLSLLESALTKTGMTLHSMEQQLTQSVLVELCVFPSRRGQCVVFEAWFLLVQCAHWVQAAVQLLVTAGPDDCGPLLWLLTFYHHPTNRGHHRTLQLVRIHQPIFYVVSYISVYKHRPVQILDEGNFLTPVTLKVGMCRCDEIQRHIAMPKCCVQRPEVQHKVLQTMN</sequence>
<dbReference type="PANTHER" id="PTHR16798">
    <property type="entry name" value="FANCONI ANEMIA GROUP C PROTEIN FANCC"/>
    <property type="match status" value="1"/>
</dbReference>
<dbReference type="InterPro" id="IPR000686">
    <property type="entry name" value="FANCC"/>
</dbReference>
<proteinExistence type="predicted"/>
<name>A0A667X8B2_9TELE</name>
<reference evidence="1" key="3">
    <citation type="submission" date="2025-09" db="UniProtKB">
        <authorList>
            <consortium name="Ensembl"/>
        </authorList>
    </citation>
    <scope>IDENTIFICATION</scope>
</reference>
<protein>
    <submittedName>
        <fullName evidence="1">FA complementation group C</fullName>
    </submittedName>
</protein>
<dbReference type="GO" id="GO:0036297">
    <property type="term" value="P:interstrand cross-link repair"/>
    <property type="evidence" value="ECO:0007669"/>
    <property type="project" value="InterPro"/>
</dbReference>